<evidence type="ECO:0000313" key="5">
    <source>
        <dbReference type="Proteomes" id="UP001606305"/>
    </source>
</evidence>
<dbReference type="InterPro" id="IPR013324">
    <property type="entry name" value="RNA_pol_sigma_r3/r4-like"/>
</dbReference>
<evidence type="ECO:0000256" key="1">
    <source>
        <dbReference type="ARBA" id="ARBA00011344"/>
    </source>
</evidence>
<dbReference type="InterPro" id="IPR052704">
    <property type="entry name" value="ECF_Sigma-70_Domain"/>
</dbReference>
<reference evidence="4 5" key="1">
    <citation type="submission" date="2024-09" db="EMBL/GenBank/DDBJ databases">
        <title>Novel species of the genus Pelomonas and Roseateles isolated from streams.</title>
        <authorList>
            <person name="Lu H."/>
        </authorList>
    </citation>
    <scope>NUCLEOTIDE SEQUENCE [LARGE SCALE GENOMIC DNA]</scope>
    <source>
        <strain evidence="4 5">BYS96W</strain>
    </source>
</reference>
<name>A0ABW7G7T5_9BURK</name>
<dbReference type="PANTHER" id="PTHR30173:SF36">
    <property type="entry name" value="ECF RNA POLYMERASE SIGMA FACTOR SIGJ"/>
    <property type="match status" value="1"/>
</dbReference>
<comment type="caution">
    <text evidence="4">The sequence shown here is derived from an EMBL/GenBank/DDBJ whole genome shotgun (WGS) entry which is preliminary data.</text>
</comment>
<organism evidence="4 5">
    <name type="scientific">Pelomonas nitida</name>
    <dbReference type="NCBI Taxonomy" id="3299027"/>
    <lineage>
        <taxon>Bacteria</taxon>
        <taxon>Pseudomonadati</taxon>
        <taxon>Pseudomonadota</taxon>
        <taxon>Betaproteobacteria</taxon>
        <taxon>Burkholderiales</taxon>
        <taxon>Sphaerotilaceae</taxon>
        <taxon>Roseateles</taxon>
    </lineage>
</organism>
<comment type="subunit">
    <text evidence="1">Interacts transiently with the RNA polymerase catalytic core formed by RpoA, RpoB, RpoC and RpoZ (2 alpha, 1 beta, 1 beta' and 1 omega subunit) to form the RNA polymerase holoenzyme that can initiate transcription.</text>
</comment>
<evidence type="ECO:0000259" key="3">
    <source>
        <dbReference type="Pfam" id="PF08281"/>
    </source>
</evidence>
<feature type="domain" description="RNA polymerase sigma factor 70 region 4 type 2" evidence="3">
    <location>
        <begin position="119"/>
        <end position="169"/>
    </location>
</feature>
<dbReference type="NCBIfam" id="NF007214">
    <property type="entry name" value="PRK09636.1"/>
    <property type="match status" value="1"/>
</dbReference>
<gene>
    <name evidence="4" type="primary">sigJ</name>
    <name evidence="4" type="ORF">ACG00X_14280</name>
</gene>
<dbReference type="RefSeq" id="WP_394488860.1">
    <property type="nucleotide sequence ID" value="NZ_JBIGIA010000010.1"/>
</dbReference>
<dbReference type="InterPro" id="IPR007627">
    <property type="entry name" value="RNA_pol_sigma70_r2"/>
</dbReference>
<protein>
    <submittedName>
        <fullName evidence="4">RNA polymerase sigma factor SigJ</fullName>
    </submittedName>
</protein>
<dbReference type="InterPro" id="IPR013249">
    <property type="entry name" value="RNA_pol_sigma70_r4_t2"/>
</dbReference>
<proteinExistence type="predicted"/>
<dbReference type="InterPro" id="IPR032710">
    <property type="entry name" value="NTF2-like_dom_sf"/>
</dbReference>
<dbReference type="InterPro" id="IPR014284">
    <property type="entry name" value="RNA_pol_sigma-70_dom"/>
</dbReference>
<dbReference type="InterPro" id="IPR036388">
    <property type="entry name" value="WH-like_DNA-bd_sf"/>
</dbReference>
<dbReference type="Proteomes" id="UP001606305">
    <property type="component" value="Unassembled WGS sequence"/>
</dbReference>
<dbReference type="Pfam" id="PF08281">
    <property type="entry name" value="Sigma70_r4_2"/>
    <property type="match status" value="1"/>
</dbReference>
<keyword evidence="5" id="KW-1185">Reference proteome</keyword>
<dbReference type="Gene3D" id="1.10.1740.10">
    <property type="match status" value="1"/>
</dbReference>
<feature type="domain" description="RNA polymerase sigma-70 region 2" evidence="2">
    <location>
        <begin position="17"/>
        <end position="78"/>
    </location>
</feature>
<accession>A0ABW7G7T5</accession>
<evidence type="ECO:0000313" key="4">
    <source>
        <dbReference type="EMBL" id="MFG6458005.1"/>
    </source>
</evidence>
<dbReference type="InterPro" id="IPR013325">
    <property type="entry name" value="RNA_pol_sigma_r2"/>
</dbReference>
<dbReference type="Gene3D" id="3.10.450.50">
    <property type="match status" value="1"/>
</dbReference>
<dbReference type="NCBIfam" id="TIGR02937">
    <property type="entry name" value="sigma70-ECF"/>
    <property type="match status" value="1"/>
</dbReference>
<dbReference type="EMBL" id="JBIGIA010000010">
    <property type="protein sequence ID" value="MFG6458005.1"/>
    <property type="molecule type" value="Genomic_DNA"/>
</dbReference>
<sequence length="330" mass="35274">MTDPHAANARAHRFSQTHAAGLRALAYRMLGSRAEAEDIVQEAWLRWAGVDEAGVDHQGAFLSRLVTNLCLDKLRSAAHQREQYVGVWLPEPMLDDEAMLGWAPGPETQAEFAQDVSIAFMLALERLSPLERAAFLLHDVFDLDYDEIARHLDRGEAACRQLISRARKHVKADYARREVAKDEAERLVGAFMDAVRRRDVTGLAALLAEDAVLMADGGGKVSAVPRPLHGGALIARTFIGFAQMPSSAAWRLVPATVNGLPGVLIVDGEAGGHLVQTVALAPAAAAGRLGALYIQRNPDKLAAIASQVAGLSRLVAEAGVSAGPQPGPPT</sequence>
<evidence type="ECO:0000259" key="2">
    <source>
        <dbReference type="Pfam" id="PF04542"/>
    </source>
</evidence>
<dbReference type="SUPFAM" id="SSF54427">
    <property type="entry name" value="NTF2-like"/>
    <property type="match status" value="1"/>
</dbReference>
<dbReference type="SUPFAM" id="SSF88659">
    <property type="entry name" value="Sigma3 and sigma4 domains of RNA polymerase sigma factors"/>
    <property type="match status" value="1"/>
</dbReference>
<dbReference type="PANTHER" id="PTHR30173">
    <property type="entry name" value="SIGMA 19 FACTOR"/>
    <property type="match status" value="1"/>
</dbReference>
<dbReference type="Gene3D" id="1.10.10.10">
    <property type="entry name" value="Winged helix-like DNA-binding domain superfamily/Winged helix DNA-binding domain"/>
    <property type="match status" value="1"/>
</dbReference>
<dbReference type="SUPFAM" id="SSF88946">
    <property type="entry name" value="Sigma2 domain of RNA polymerase sigma factors"/>
    <property type="match status" value="1"/>
</dbReference>
<dbReference type="Pfam" id="PF04542">
    <property type="entry name" value="Sigma70_r2"/>
    <property type="match status" value="1"/>
</dbReference>